<protein>
    <submittedName>
        <fullName evidence="2">Uncharacterized protein</fullName>
    </submittedName>
</protein>
<dbReference type="AlphaFoldDB" id="A0A379CIN6"/>
<organism evidence="2 3">
    <name type="scientific">Peptostreptococcus anaerobius</name>
    <dbReference type="NCBI Taxonomy" id="1261"/>
    <lineage>
        <taxon>Bacteria</taxon>
        <taxon>Bacillati</taxon>
        <taxon>Bacillota</taxon>
        <taxon>Clostridia</taxon>
        <taxon>Peptostreptococcales</taxon>
        <taxon>Peptostreptococcaceae</taxon>
        <taxon>Peptostreptococcus</taxon>
    </lineage>
</organism>
<dbReference type="EMBL" id="UGTB01000004">
    <property type="protein sequence ID" value="SUB61576.1"/>
    <property type="molecule type" value="Genomic_DNA"/>
</dbReference>
<feature type="transmembrane region" description="Helical" evidence="1">
    <location>
        <begin position="54"/>
        <end position="78"/>
    </location>
</feature>
<evidence type="ECO:0000313" key="3">
    <source>
        <dbReference type="Proteomes" id="UP000255101"/>
    </source>
</evidence>
<feature type="transmembrane region" description="Helical" evidence="1">
    <location>
        <begin position="154"/>
        <end position="179"/>
    </location>
</feature>
<feature type="transmembrane region" description="Helical" evidence="1">
    <location>
        <begin position="114"/>
        <end position="142"/>
    </location>
</feature>
<feature type="transmembrane region" description="Helical" evidence="1">
    <location>
        <begin position="12"/>
        <end position="34"/>
    </location>
</feature>
<feature type="transmembrane region" description="Helical" evidence="1">
    <location>
        <begin position="85"/>
        <end position="102"/>
    </location>
</feature>
<accession>A0A379CIN6</accession>
<proteinExistence type="predicted"/>
<keyword evidence="1" id="KW-0472">Membrane</keyword>
<evidence type="ECO:0000313" key="2">
    <source>
        <dbReference type="EMBL" id="SUB61576.1"/>
    </source>
</evidence>
<feature type="transmembrane region" description="Helical" evidence="1">
    <location>
        <begin position="298"/>
        <end position="315"/>
    </location>
</feature>
<dbReference type="RefSeq" id="WP_019595243.1">
    <property type="nucleotide sequence ID" value="NZ_FOVA01000001.1"/>
</dbReference>
<dbReference type="Proteomes" id="UP000255101">
    <property type="component" value="Unassembled WGS sequence"/>
</dbReference>
<feature type="transmembrane region" description="Helical" evidence="1">
    <location>
        <begin position="260"/>
        <end position="278"/>
    </location>
</feature>
<name>A0A379CIN6_9FIRM</name>
<keyword evidence="1" id="KW-0812">Transmembrane</keyword>
<feature type="transmembrane region" description="Helical" evidence="1">
    <location>
        <begin position="191"/>
        <end position="212"/>
    </location>
</feature>
<gene>
    <name evidence="2" type="ORF">NCTC11460_01518</name>
</gene>
<reference evidence="2 3" key="1">
    <citation type="submission" date="2018-06" db="EMBL/GenBank/DDBJ databases">
        <authorList>
            <consortium name="Pathogen Informatics"/>
            <person name="Doyle S."/>
        </authorList>
    </citation>
    <scope>NUCLEOTIDE SEQUENCE [LARGE SCALE GENOMIC DNA]</scope>
    <source>
        <strain evidence="2 3">NCTC11460</strain>
    </source>
</reference>
<evidence type="ECO:0000256" key="1">
    <source>
        <dbReference type="SAM" id="Phobius"/>
    </source>
</evidence>
<sequence length="326" mass="36699">MYKKSLKINAGLKLIMSSVLMVLAILSLASIKMLNYKLRLLTYAYKSSSLSDNLIARNLPDIACIILLILSLVAFCVYLFNKKRYFFTVSLLVFLCACMNIAEDLFLMSPVNNTLMGIPLSESCCSYLFTSSIFLFVGISLLEGSKIGRYISIGLISILILYSFKAASTFIAGFLILILEITEKTCDKRTFILNIISVLNNMLYPMITIYLFKIYNYRVPIFKSQATDSSYRLVAARWSKNKNLGDSQDKHEGGYGGHRLIVFIIVISIICGLLNLYTGYITDKKVLEALILPHSYRSFLNFSIALLGILSYDLFHACDTHIPANK</sequence>
<keyword evidence="1" id="KW-1133">Transmembrane helix</keyword>